<dbReference type="AlphaFoldDB" id="A0A0C1EYP0"/>
<name>A0A0C1EYP0_9FLAO</name>
<keyword evidence="3" id="KW-1185">Reference proteome</keyword>
<organism evidence="2 3">
    <name type="scientific">Kaistella jeonii</name>
    <dbReference type="NCBI Taxonomy" id="266749"/>
    <lineage>
        <taxon>Bacteria</taxon>
        <taxon>Pseudomonadati</taxon>
        <taxon>Bacteroidota</taxon>
        <taxon>Flavobacteriia</taxon>
        <taxon>Flavobacteriales</taxon>
        <taxon>Weeksellaceae</taxon>
        <taxon>Chryseobacterium group</taxon>
        <taxon>Kaistella</taxon>
    </lineage>
</organism>
<evidence type="ECO:0000313" key="2">
    <source>
        <dbReference type="EMBL" id="KIA85962.1"/>
    </source>
</evidence>
<accession>A0A0C1EYP0</accession>
<evidence type="ECO:0000313" key="3">
    <source>
        <dbReference type="Proteomes" id="UP000031473"/>
    </source>
</evidence>
<dbReference type="Proteomes" id="UP000031473">
    <property type="component" value="Unassembled WGS sequence"/>
</dbReference>
<dbReference type="InterPro" id="IPR021782">
    <property type="entry name" value="DUF3347"/>
</dbReference>
<dbReference type="EMBL" id="JSYL01000016">
    <property type="protein sequence ID" value="KIA85962.1"/>
    <property type="molecule type" value="Genomic_DNA"/>
</dbReference>
<sequence>MKKLIFTTLFSVFSILNLSAQKSDASISKLYQNYLNIKTALVTDNSDEASKAADTFIKSASMVDYKVLSEGNLDVLRKNATKIAESRSIETQRESFNGLSQNMIALTKNFKLSNESVFVQYCPMADASWLSAEKAVKNPYYGKSMLTCGSVKSEIK</sequence>
<proteinExistence type="predicted"/>
<reference evidence="2 3" key="1">
    <citation type="submission" date="2014-10" db="EMBL/GenBank/DDBJ databases">
        <title>Kaistella jeonii genome.</title>
        <authorList>
            <person name="Clayton J.T."/>
            <person name="Newman J.D."/>
        </authorList>
    </citation>
    <scope>NUCLEOTIDE SEQUENCE [LARGE SCALE GENOMIC DNA]</scope>
    <source>
        <strain evidence="2 3">DSM 17048</strain>
    </source>
</reference>
<evidence type="ECO:0000259" key="1">
    <source>
        <dbReference type="Pfam" id="PF11827"/>
    </source>
</evidence>
<dbReference type="RefSeq" id="WP_039354608.1">
    <property type="nucleotide sequence ID" value="NZ_FOLA01000017.1"/>
</dbReference>
<comment type="caution">
    <text evidence="2">The sequence shown here is derived from an EMBL/GenBank/DDBJ whole genome shotgun (WGS) entry which is preliminary data.</text>
</comment>
<dbReference type="STRING" id="266749.SAMN05421876_11744"/>
<gene>
    <name evidence="2" type="ORF">OA86_14170</name>
</gene>
<protein>
    <recommendedName>
        <fullName evidence="1">DUF3347 domain-containing protein</fullName>
    </recommendedName>
</protein>
<dbReference type="Pfam" id="PF11827">
    <property type="entry name" value="DUF3347"/>
    <property type="match status" value="1"/>
</dbReference>
<feature type="domain" description="DUF3347" evidence="1">
    <location>
        <begin position="30"/>
        <end position="114"/>
    </location>
</feature>
<dbReference type="OrthoDB" id="5513217at2"/>